<organism evidence="3 4">
    <name type="scientific">Elizabethkingia occulta</name>
    <dbReference type="NCBI Taxonomy" id="1867263"/>
    <lineage>
        <taxon>Bacteria</taxon>
        <taxon>Pseudomonadati</taxon>
        <taxon>Bacteroidota</taxon>
        <taxon>Flavobacteriia</taxon>
        <taxon>Flavobacteriales</taxon>
        <taxon>Weeksellaceae</taxon>
        <taxon>Elizabethkingia</taxon>
    </lineage>
</organism>
<evidence type="ECO:0000259" key="2">
    <source>
        <dbReference type="Pfam" id="PF13648"/>
    </source>
</evidence>
<proteinExistence type="predicted"/>
<sequence>MNMKLKLFFLFIAAFLAIGSCSSRDNDNNYLVVEPAEVYGNWKLESLTIEGNGQRKVFNDECFRRSTILFNGTDGKGVERGYESISTPGICKDSGNLNFTFSVERGTIYQAYTNGQKDEARVEEVTNTTLVVSQNKTIDNIKVKATMKYIRF</sequence>
<accession>A0A1T3MKT6</accession>
<dbReference type="Pfam" id="PF13648">
    <property type="entry name" value="Lipocalin_4"/>
    <property type="match status" value="1"/>
</dbReference>
<protein>
    <recommendedName>
        <fullName evidence="2">Lipocalin-like domain-containing protein</fullName>
    </recommendedName>
</protein>
<dbReference type="InterPro" id="IPR024311">
    <property type="entry name" value="Lipocalin-like"/>
</dbReference>
<feature type="signal peptide" evidence="1">
    <location>
        <begin position="1"/>
        <end position="25"/>
    </location>
</feature>
<keyword evidence="1" id="KW-0732">Signal</keyword>
<dbReference type="EMBL" id="MAHX01000015">
    <property type="protein sequence ID" value="OPC65164.1"/>
    <property type="molecule type" value="Genomic_DNA"/>
</dbReference>
<comment type="caution">
    <text evidence="3">The sequence shown here is derived from an EMBL/GenBank/DDBJ whole genome shotgun (WGS) entry which is preliminary data.</text>
</comment>
<evidence type="ECO:0000256" key="1">
    <source>
        <dbReference type="SAM" id="SignalP"/>
    </source>
</evidence>
<gene>
    <name evidence="3" type="ORF">BAZ10_03790</name>
</gene>
<evidence type="ECO:0000313" key="4">
    <source>
        <dbReference type="Proteomes" id="UP000190813"/>
    </source>
</evidence>
<dbReference type="AlphaFoldDB" id="A0A1T3MKT6"/>
<evidence type="ECO:0000313" key="3">
    <source>
        <dbReference type="EMBL" id="OPC65164.1"/>
    </source>
</evidence>
<reference evidence="3 4" key="1">
    <citation type="submission" date="2016-06" db="EMBL/GenBank/DDBJ databases">
        <title>Revisiting the taxonomy of the Elizabethkingia Genus based on Whole-Genome Sequencing, Optical Mapping, and MALDI-TOF.</title>
        <authorList>
            <person name="Nicholson A.C."/>
        </authorList>
    </citation>
    <scope>NUCLEOTIDE SEQUENCE [LARGE SCALE GENOMIC DNA]</scope>
    <source>
        <strain evidence="3 4">G4070</strain>
    </source>
</reference>
<name>A0A1T3MKT6_9FLAO</name>
<dbReference type="PROSITE" id="PS51257">
    <property type="entry name" value="PROKAR_LIPOPROTEIN"/>
    <property type="match status" value="1"/>
</dbReference>
<feature type="domain" description="Lipocalin-like" evidence="2">
    <location>
        <begin position="40"/>
        <end position="132"/>
    </location>
</feature>
<feature type="chain" id="PRO_5013046505" description="Lipocalin-like domain-containing protein" evidence="1">
    <location>
        <begin position="26"/>
        <end position="152"/>
    </location>
</feature>
<dbReference type="Proteomes" id="UP000190813">
    <property type="component" value="Unassembled WGS sequence"/>
</dbReference>
<keyword evidence="4" id="KW-1185">Reference proteome</keyword>